<keyword evidence="2" id="KW-1185">Reference proteome</keyword>
<dbReference type="AlphaFoldDB" id="A0A1E5XT51"/>
<dbReference type="Proteomes" id="UP000095463">
    <property type="component" value="Unassembled WGS sequence"/>
</dbReference>
<gene>
    <name evidence="1" type="ORF">VW23_014670</name>
</gene>
<protein>
    <recommendedName>
        <fullName evidence="3">YHS domain-containing protein</fullName>
    </recommendedName>
</protein>
<evidence type="ECO:0000313" key="2">
    <source>
        <dbReference type="Proteomes" id="UP000095463"/>
    </source>
</evidence>
<organism evidence="1 2">
    <name type="scientific">Devosia insulae DS-56</name>
    <dbReference type="NCBI Taxonomy" id="1116389"/>
    <lineage>
        <taxon>Bacteria</taxon>
        <taxon>Pseudomonadati</taxon>
        <taxon>Pseudomonadota</taxon>
        <taxon>Alphaproteobacteria</taxon>
        <taxon>Hyphomicrobiales</taxon>
        <taxon>Devosiaceae</taxon>
        <taxon>Devosia</taxon>
    </lineage>
</organism>
<dbReference type="EMBL" id="LAJE02000123">
    <property type="protein sequence ID" value="OEO31792.1"/>
    <property type="molecule type" value="Genomic_DNA"/>
</dbReference>
<comment type="caution">
    <text evidence="1">The sequence shown here is derived from an EMBL/GenBank/DDBJ whole genome shotgun (WGS) entry which is preliminary data.</text>
</comment>
<name>A0A1E5XT51_9HYPH</name>
<proteinExistence type="predicted"/>
<evidence type="ECO:0008006" key="3">
    <source>
        <dbReference type="Google" id="ProtNLM"/>
    </source>
</evidence>
<evidence type="ECO:0000313" key="1">
    <source>
        <dbReference type="EMBL" id="OEO31792.1"/>
    </source>
</evidence>
<accession>A0A1E5XT51</accession>
<reference evidence="1 2" key="1">
    <citation type="journal article" date="2015" name="Genome Announc.">
        <title>Genome Assemblies of Three Soil-Associated Devosia species: D. insulae, D. limi, and D. soli.</title>
        <authorList>
            <person name="Hassan Y.I."/>
            <person name="Lepp D."/>
            <person name="Zhou T."/>
        </authorList>
    </citation>
    <scope>NUCLEOTIDE SEQUENCE [LARGE SCALE GENOMIC DNA]</scope>
    <source>
        <strain evidence="1 2">DS-56</strain>
    </source>
</reference>
<sequence length="145" mass="15680">MALEGYDPVSYFTEPEPVQGVADFEYQWGGVPWYFASAANRDVFMRNPEIYAPQFGGHCVTSLARGYLSDGKPRLYVISGMKLYLFYSVANREAFFQSEDTSLLDANSGWAKLSGTLTGEEGSVADAVGKAADVAPAETEAGTGH</sequence>
<dbReference type="NCBIfam" id="NF041384">
    <property type="entry name" value="YHS_seleno_dom"/>
    <property type="match status" value="1"/>
</dbReference>